<protein>
    <submittedName>
        <fullName evidence="2">Uncharacterized protein</fullName>
    </submittedName>
</protein>
<feature type="compositionally biased region" description="Polar residues" evidence="1">
    <location>
        <begin position="8"/>
        <end position="19"/>
    </location>
</feature>
<dbReference type="AlphaFoldDB" id="A0A543PU95"/>
<feature type="region of interest" description="Disordered" evidence="1">
    <location>
        <begin position="1"/>
        <end position="35"/>
    </location>
</feature>
<evidence type="ECO:0000313" key="2">
    <source>
        <dbReference type="EMBL" id="TQN47643.1"/>
    </source>
</evidence>
<comment type="caution">
    <text evidence="2">The sequence shown here is derived from an EMBL/GenBank/DDBJ whole genome shotgun (WGS) entry which is preliminary data.</text>
</comment>
<name>A0A543PU95_9MICO</name>
<dbReference type="EMBL" id="VFQF01000001">
    <property type="protein sequence ID" value="TQN47643.1"/>
    <property type="molecule type" value="Genomic_DNA"/>
</dbReference>
<proteinExistence type="predicted"/>
<reference evidence="2 3" key="1">
    <citation type="submission" date="2019-06" db="EMBL/GenBank/DDBJ databases">
        <title>Sequencing the genomes of 1000 actinobacteria strains.</title>
        <authorList>
            <person name="Klenk H.-P."/>
        </authorList>
    </citation>
    <scope>NUCLEOTIDE SEQUENCE [LARGE SCALE GENOMIC DNA]</scope>
    <source>
        <strain evidence="2 3">DSM 21776</strain>
    </source>
</reference>
<organism evidence="2 3">
    <name type="scientific">Humibacillus xanthopallidus</name>
    <dbReference type="NCBI Taxonomy" id="412689"/>
    <lineage>
        <taxon>Bacteria</taxon>
        <taxon>Bacillati</taxon>
        <taxon>Actinomycetota</taxon>
        <taxon>Actinomycetes</taxon>
        <taxon>Micrococcales</taxon>
        <taxon>Intrasporangiaceae</taxon>
        <taxon>Humibacillus</taxon>
    </lineage>
</organism>
<sequence>MVMHGWGTNASTSPVTRTPNVGLEALMQDVRRRRR</sequence>
<accession>A0A543PU95</accession>
<evidence type="ECO:0000256" key="1">
    <source>
        <dbReference type="SAM" id="MobiDB-lite"/>
    </source>
</evidence>
<dbReference type="Proteomes" id="UP000320085">
    <property type="component" value="Unassembled WGS sequence"/>
</dbReference>
<evidence type="ECO:0000313" key="3">
    <source>
        <dbReference type="Proteomes" id="UP000320085"/>
    </source>
</evidence>
<gene>
    <name evidence="2" type="ORF">FHX52_0746</name>
</gene>